<dbReference type="Proteomes" id="UP000033035">
    <property type="component" value="Unassembled WGS sequence"/>
</dbReference>
<feature type="transmembrane region" description="Helical" evidence="7">
    <location>
        <begin position="296"/>
        <end position="314"/>
    </location>
</feature>
<dbReference type="PATRIC" id="fig|1203610.3.peg.4348"/>
<evidence type="ECO:0000256" key="2">
    <source>
        <dbReference type="ARBA" id="ARBA00022692"/>
    </source>
</evidence>
<dbReference type="InterPro" id="IPR011527">
    <property type="entry name" value="ABC1_TM_dom"/>
</dbReference>
<dbReference type="RefSeq" id="WP_028729225.1">
    <property type="nucleotide sequence ID" value="NZ_KE386763.1"/>
</dbReference>
<evidence type="ECO:0000256" key="4">
    <source>
        <dbReference type="ARBA" id="ARBA00022840"/>
    </source>
</evidence>
<keyword evidence="11" id="KW-1185">Reference proteome</keyword>
<gene>
    <name evidence="10" type="ORF">HMPREF1536_04271</name>
</gene>
<dbReference type="SUPFAM" id="SSF90123">
    <property type="entry name" value="ABC transporter transmembrane region"/>
    <property type="match status" value="1"/>
</dbReference>
<dbReference type="GO" id="GO:0016887">
    <property type="term" value="F:ATP hydrolysis activity"/>
    <property type="evidence" value="ECO:0007669"/>
    <property type="project" value="InterPro"/>
</dbReference>
<dbReference type="SUPFAM" id="SSF52540">
    <property type="entry name" value="P-loop containing nucleoside triphosphate hydrolases"/>
    <property type="match status" value="1"/>
</dbReference>
<dbReference type="Pfam" id="PF00005">
    <property type="entry name" value="ABC_tran"/>
    <property type="match status" value="1"/>
</dbReference>
<dbReference type="InterPro" id="IPR039421">
    <property type="entry name" value="Type_1_exporter"/>
</dbReference>
<accession>A0A0F5IVN6</accession>
<dbReference type="CDD" id="cd03228">
    <property type="entry name" value="ABCC_MRP_Like"/>
    <property type="match status" value="1"/>
</dbReference>
<dbReference type="InterPro" id="IPR017871">
    <property type="entry name" value="ABC_transporter-like_CS"/>
</dbReference>
<dbReference type="Gene3D" id="3.40.50.300">
    <property type="entry name" value="P-loop containing nucleotide triphosphate hydrolases"/>
    <property type="match status" value="1"/>
</dbReference>
<evidence type="ECO:0008006" key="12">
    <source>
        <dbReference type="Google" id="ProtNLM"/>
    </source>
</evidence>
<dbReference type="PANTHER" id="PTHR24221">
    <property type="entry name" value="ATP-BINDING CASSETTE SUB-FAMILY B"/>
    <property type="match status" value="1"/>
</dbReference>
<sequence>MVRLIPLEIVRLYNLLPHSYRLRLWGVGMSVFLMSVLDLLGTGVLLPVLLLVLNEKTLLENHYLALFYNWAGFENSSSFVFFVCGLVLLFSIFRVGLSTWLQYRQNQRLFSISSYLSIRLYRCYYAKGYLFIKQNNSHKLINQVNSVATNVIQGYFVPFTQLTCEILVTISILVGLITFNVYVFLLVVLTFVPITLVYYRYSRSRIKLYGEKLYLLAPQKGKLLQQTFIGFTDMEMSNTFSESIARFSSLLNEQNFIQVRNLLLNNSLQKVLEVAIICSLVVLIIATQLFEFPTLGMIVGVFAIAVYRVLPGIIRSTGYLFNIRGNTFAFNVLSDLESDLAYNGTTEQNPIEFRHSIDIRDLSFSYGKEKQVFNQYSLVINKGDFIGFRGESGCGKSTLFHLILGFLKPDSGGIYIDGVALSADKLTAWRSRIGYVSQQLFMIEGSLLDNIVMGLDNNNPDMERIDRVLRLASLDRFVRTLPEGIHTSVGEGGSLLSGGQRQRLGIARALYKKVDILMFDEATSSLDENTEHSINESIIKLSEECPDLTLLIISHRPESLDICRKIIDISNLHGSVI</sequence>
<dbReference type="GO" id="GO:0005524">
    <property type="term" value="F:ATP binding"/>
    <property type="evidence" value="ECO:0007669"/>
    <property type="project" value="UniProtKB-KW"/>
</dbReference>
<dbReference type="GO" id="GO:0034040">
    <property type="term" value="F:ATPase-coupled lipid transmembrane transporter activity"/>
    <property type="evidence" value="ECO:0007669"/>
    <property type="project" value="TreeGrafter"/>
</dbReference>
<evidence type="ECO:0000256" key="5">
    <source>
        <dbReference type="ARBA" id="ARBA00022989"/>
    </source>
</evidence>
<keyword evidence="6 7" id="KW-0472">Membrane</keyword>
<proteinExistence type="predicted"/>
<dbReference type="InterPro" id="IPR003593">
    <property type="entry name" value="AAA+_ATPase"/>
</dbReference>
<keyword evidence="3" id="KW-0547">Nucleotide-binding</keyword>
<feature type="domain" description="ABC transporter" evidence="8">
    <location>
        <begin position="357"/>
        <end position="576"/>
    </location>
</feature>
<comment type="subcellular location">
    <subcellularLocation>
        <location evidence="1">Cell membrane</location>
        <topology evidence="1">Multi-pass membrane protein</topology>
    </subcellularLocation>
</comment>
<evidence type="ECO:0000256" key="1">
    <source>
        <dbReference type="ARBA" id="ARBA00004651"/>
    </source>
</evidence>
<evidence type="ECO:0000259" key="8">
    <source>
        <dbReference type="PROSITE" id="PS50893"/>
    </source>
</evidence>
<dbReference type="PROSITE" id="PS50929">
    <property type="entry name" value="ABC_TM1F"/>
    <property type="match status" value="1"/>
</dbReference>
<dbReference type="SMART" id="SM00382">
    <property type="entry name" value="AAA"/>
    <property type="match status" value="1"/>
</dbReference>
<feature type="transmembrane region" description="Helical" evidence="7">
    <location>
        <begin position="271"/>
        <end position="290"/>
    </location>
</feature>
<dbReference type="STRING" id="1203610.HMPREF1536_04271"/>
<dbReference type="GO" id="GO:0140359">
    <property type="term" value="F:ABC-type transporter activity"/>
    <property type="evidence" value="ECO:0007669"/>
    <property type="project" value="InterPro"/>
</dbReference>
<evidence type="ECO:0000256" key="7">
    <source>
        <dbReference type="SAM" id="Phobius"/>
    </source>
</evidence>
<dbReference type="InterPro" id="IPR036640">
    <property type="entry name" value="ABC1_TM_sf"/>
</dbReference>
<dbReference type="HOGENOM" id="CLU_000604_84_3_10"/>
<dbReference type="EMBL" id="AQHW01000025">
    <property type="protein sequence ID" value="KKB49207.1"/>
    <property type="molecule type" value="Genomic_DNA"/>
</dbReference>
<organism evidence="10 11">
    <name type="scientific">Parabacteroides gordonii MS-1 = DSM 23371</name>
    <dbReference type="NCBI Taxonomy" id="1203610"/>
    <lineage>
        <taxon>Bacteria</taxon>
        <taxon>Pseudomonadati</taxon>
        <taxon>Bacteroidota</taxon>
        <taxon>Bacteroidia</taxon>
        <taxon>Bacteroidales</taxon>
        <taxon>Tannerellaceae</taxon>
        <taxon>Parabacteroides</taxon>
    </lineage>
</organism>
<dbReference type="PROSITE" id="PS50893">
    <property type="entry name" value="ABC_TRANSPORTER_2"/>
    <property type="match status" value="1"/>
</dbReference>
<protein>
    <recommendedName>
        <fullName evidence="12">ABC transporter domain-containing protein</fullName>
    </recommendedName>
</protein>
<evidence type="ECO:0000256" key="6">
    <source>
        <dbReference type="ARBA" id="ARBA00023136"/>
    </source>
</evidence>
<dbReference type="Gene3D" id="1.20.1560.10">
    <property type="entry name" value="ABC transporter type 1, transmembrane domain"/>
    <property type="match status" value="1"/>
</dbReference>
<evidence type="ECO:0000256" key="3">
    <source>
        <dbReference type="ARBA" id="ARBA00022741"/>
    </source>
</evidence>
<dbReference type="PANTHER" id="PTHR24221:SF654">
    <property type="entry name" value="ATP-BINDING CASSETTE SUB-FAMILY B MEMBER 6"/>
    <property type="match status" value="1"/>
</dbReference>
<dbReference type="InterPro" id="IPR027417">
    <property type="entry name" value="P-loop_NTPase"/>
</dbReference>
<dbReference type="AlphaFoldDB" id="A0A0F5IVN6"/>
<evidence type="ECO:0000313" key="11">
    <source>
        <dbReference type="Proteomes" id="UP000033035"/>
    </source>
</evidence>
<keyword evidence="4" id="KW-0067">ATP-binding</keyword>
<feature type="transmembrane region" description="Helical" evidence="7">
    <location>
        <begin position="166"/>
        <end position="199"/>
    </location>
</feature>
<keyword evidence="5 7" id="KW-1133">Transmembrane helix</keyword>
<feature type="transmembrane region" description="Helical" evidence="7">
    <location>
        <begin position="79"/>
        <end position="97"/>
    </location>
</feature>
<comment type="caution">
    <text evidence="10">The sequence shown here is derived from an EMBL/GenBank/DDBJ whole genome shotgun (WGS) entry which is preliminary data.</text>
</comment>
<reference evidence="10 11" key="1">
    <citation type="submission" date="2013-04" db="EMBL/GenBank/DDBJ databases">
        <title>The Genome Sequence of Parabacteroides gordonii DSM 23371.</title>
        <authorList>
            <consortium name="The Broad Institute Genomics Platform"/>
            <person name="Earl A."/>
            <person name="Ward D."/>
            <person name="Feldgarden M."/>
            <person name="Gevers D."/>
            <person name="Martens E."/>
            <person name="Sakamoto M."/>
            <person name="Benno Y."/>
            <person name="Suzuki N."/>
            <person name="Matsunaga N."/>
            <person name="Koshihara K."/>
            <person name="Seki M."/>
            <person name="Komiya H."/>
            <person name="Walker B."/>
            <person name="Young S."/>
            <person name="Zeng Q."/>
            <person name="Gargeya S."/>
            <person name="Fitzgerald M."/>
            <person name="Haas B."/>
            <person name="Abouelleil A."/>
            <person name="Allen A.W."/>
            <person name="Alvarado L."/>
            <person name="Arachchi H.M."/>
            <person name="Berlin A.M."/>
            <person name="Chapman S.B."/>
            <person name="Gainer-Dewar J."/>
            <person name="Goldberg J."/>
            <person name="Griggs A."/>
            <person name="Gujja S."/>
            <person name="Hansen M."/>
            <person name="Howarth C."/>
            <person name="Imamovic A."/>
            <person name="Ireland A."/>
            <person name="Larimer J."/>
            <person name="McCowan C."/>
            <person name="Murphy C."/>
            <person name="Pearson M."/>
            <person name="Poon T.W."/>
            <person name="Priest M."/>
            <person name="Roberts A."/>
            <person name="Saif S."/>
            <person name="Shea T."/>
            <person name="Sisk P."/>
            <person name="Sykes S."/>
            <person name="Wortman J."/>
            <person name="Nusbaum C."/>
            <person name="Birren B."/>
        </authorList>
    </citation>
    <scope>NUCLEOTIDE SEQUENCE [LARGE SCALE GENOMIC DNA]</scope>
    <source>
        <strain evidence="10 11">MS-1</strain>
    </source>
</reference>
<dbReference type="GO" id="GO:0005886">
    <property type="term" value="C:plasma membrane"/>
    <property type="evidence" value="ECO:0007669"/>
    <property type="project" value="UniProtKB-SubCell"/>
</dbReference>
<evidence type="ECO:0000259" key="9">
    <source>
        <dbReference type="PROSITE" id="PS50929"/>
    </source>
</evidence>
<evidence type="ECO:0000313" key="10">
    <source>
        <dbReference type="EMBL" id="KKB49207.1"/>
    </source>
</evidence>
<dbReference type="PROSITE" id="PS00211">
    <property type="entry name" value="ABC_TRANSPORTER_1"/>
    <property type="match status" value="1"/>
</dbReference>
<dbReference type="InterPro" id="IPR003439">
    <property type="entry name" value="ABC_transporter-like_ATP-bd"/>
</dbReference>
<name>A0A0F5IVN6_9BACT</name>
<keyword evidence="2 7" id="KW-0812">Transmembrane</keyword>
<feature type="domain" description="ABC transmembrane type-1" evidence="9">
    <location>
        <begin position="26"/>
        <end position="307"/>
    </location>
</feature>
<feature type="transmembrane region" description="Helical" evidence="7">
    <location>
        <begin position="31"/>
        <end position="53"/>
    </location>
</feature>